<dbReference type="PROSITE" id="PS50943">
    <property type="entry name" value="HTH_CROC1"/>
    <property type="match status" value="1"/>
</dbReference>
<dbReference type="Gene3D" id="1.10.260.40">
    <property type="entry name" value="lambda repressor-like DNA-binding domains"/>
    <property type="match status" value="1"/>
</dbReference>
<organism evidence="3 4">
    <name type="scientific">Solirubrobacter pauli</name>
    <dbReference type="NCBI Taxonomy" id="166793"/>
    <lineage>
        <taxon>Bacteria</taxon>
        <taxon>Bacillati</taxon>
        <taxon>Actinomycetota</taxon>
        <taxon>Thermoleophilia</taxon>
        <taxon>Solirubrobacterales</taxon>
        <taxon>Solirubrobacteraceae</taxon>
        <taxon>Solirubrobacter</taxon>
    </lineage>
</organism>
<dbReference type="CDD" id="cd00093">
    <property type="entry name" value="HTH_XRE"/>
    <property type="match status" value="1"/>
</dbReference>
<dbReference type="InterPro" id="IPR035897">
    <property type="entry name" value="Toll_tir_struct_dom_sf"/>
</dbReference>
<feature type="domain" description="TIR" evidence="1">
    <location>
        <begin position="113"/>
        <end position="245"/>
    </location>
</feature>
<evidence type="ECO:0000313" key="4">
    <source>
        <dbReference type="Proteomes" id="UP000278962"/>
    </source>
</evidence>
<dbReference type="PROSITE" id="PS50104">
    <property type="entry name" value="TIR"/>
    <property type="match status" value="1"/>
</dbReference>
<keyword evidence="4" id="KW-1185">Reference proteome</keyword>
<dbReference type="SUPFAM" id="SSF52200">
    <property type="entry name" value="Toll/Interleukin receptor TIR domain"/>
    <property type="match status" value="1"/>
</dbReference>
<dbReference type="SMART" id="SM00530">
    <property type="entry name" value="HTH_XRE"/>
    <property type="match status" value="1"/>
</dbReference>
<dbReference type="InterPro" id="IPR000157">
    <property type="entry name" value="TIR_dom"/>
</dbReference>
<keyword evidence="3" id="KW-0238">DNA-binding</keyword>
<dbReference type="GO" id="GO:0007165">
    <property type="term" value="P:signal transduction"/>
    <property type="evidence" value="ECO:0007669"/>
    <property type="project" value="InterPro"/>
</dbReference>
<dbReference type="Pfam" id="PF13676">
    <property type="entry name" value="TIR_2"/>
    <property type="match status" value="1"/>
</dbReference>
<dbReference type="AlphaFoldDB" id="A0A660L454"/>
<proteinExistence type="predicted"/>
<reference evidence="3 4" key="1">
    <citation type="submission" date="2018-10" db="EMBL/GenBank/DDBJ databases">
        <title>Genomic Encyclopedia of Archaeal and Bacterial Type Strains, Phase II (KMG-II): from individual species to whole genera.</title>
        <authorList>
            <person name="Goeker M."/>
        </authorList>
    </citation>
    <scope>NUCLEOTIDE SEQUENCE [LARGE SCALE GENOMIC DNA]</scope>
    <source>
        <strain evidence="3 4">DSM 14954</strain>
    </source>
</reference>
<sequence>MTRRGCLGRDSRRGGSLGREDYFVLPHHQQYADSMRVDSEPPRGKAFAYALRAATREAGLTQAQLAHLIGVTRYSIVRWLGGEGLPSQERMRKLEDALDLQTGELAAVARFDKAVRVFLCHASEDKPTVEAWEPLLDARGYDVWLDSTRLLPGDDWELEIRRAVWRADIVLVAMSSRSTSKVGFVQREIRLVLEAADERPEGTSFVIPVRLDDSPVPMRLERWQWIDARQSDWLDRIDAAVQKLLGAERDQNQQRREA</sequence>
<dbReference type="Gene3D" id="3.40.50.10140">
    <property type="entry name" value="Toll/interleukin-1 receptor homology (TIR) domain"/>
    <property type="match status" value="1"/>
</dbReference>
<dbReference type="Proteomes" id="UP000278962">
    <property type="component" value="Unassembled WGS sequence"/>
</dbReference>
<gene>
    <name evidence="3" type="ORF">C8N24_6249</name>
</gene>
<feature type="domain" description="HTH cro/C1-type" evidence="2">
    <location>
        <begin position="51"/>
        <end position="105"/>
    </location>
</feature>
<dbReference type="EMBL" id="RBIL01000002">
    <property type="protein sequence ID" value="RKQ88208.1"/>
    <property type="molecule type" value="Genomic_DNA"/>
</dbReference>
<name>A0A660L454_9ACTN</name>
<dbReference type="InterPro" id="IPR010982">
    <property type="entry name" value="Lambda_DNA-bd_dom_sf"/>
</dbReference>
<accession>A0A660L454</accession>
<dbReference type="GO" id="GO:0003677">
    <property type="term" value="F:DNA binding"/>
    <property type="evidence" value="ECO:0007669"/>
    <property type="project" value="UniProtKB-KW"/>
</dbReference>
<dbReference type="SUPFAM" id="SSF47413">
    <property type="entry name" value="lambda repressor-like DNA-binding domains"/>
    <property type="match status" value="1"/>
</dbReference>
<dbReference type="InterPro" id="IPR001387">
    <property type="entry name" value="Cro/C1-type_HTH"/>
</dbReference>
<evidence type="ECO:0000313" key="3">
    <source>
        <dbReference type="EMBL" id="RKQ88208.1"/>
    </source>
</evidence>
<dbReference type="OrthoDB" id="5509947at2"/>
<evidence type="ECO:0000259" key="1">
    <source>
        <dbReference type="PROSITE" id="PS50104"/>
    </source>
</evidence>
<comment type="caution">
    <text evidence="3">The sequence shown here is derived from an EMBL/GenBank/DDBJ whole genome shotgun (WGS) entry which is preliminary data.</text>
</comment>
<dbReference type="Pfam" id="PF01381">
    <property type="entry name" value="HTH_3"/>
    <property type="match status" value="1"/>
</dbReference>
<evidence type="ECO:0000259" key="2">
    <source>
        <dbReference type="PROSITE" id="PS50943"/>
    </source>
</evidence>
<protein>
    <submittedName>
        <fullName evidence="3">DNA-binding XRE family transcriptional regulator</fullName>
    </submittedName>
</protein>